<dbReference type="InterPro" id="IPR027443">
    <property type="entry name" value="IPNS-like_sf"/>
</dbReference>
<dbReference type="SUPFAM" id="SSF51197">
    <property type="entry name" value="Clavaminate synthase-like"/>
    <property type="match status" value="1"/>
</dbReference>
<proteinExistence type="inferred from homology"/>
<sequence length="260" mass="28834">MRSAPLPGKGLERSWSWCRRARAAVEAAIGSVAEEFGRARQEHLPQADNKGSGLSYFVQVCEPGDSCNYRFTVMDPPGRGRGRWAEYTVWDPHRFEHGFCAIWAFPRACELVAALLAFGVPLTRLSVTEVYPPETHIPRHHSPQQGRLRLLCPLEVAEGSSSRLVFPGEAELAYGAADRGRCWWFDESFEHELFYEGEAPRASLILDAPHPALVGSSPPLEPELGPPDVDERWPLLWTALAELAEELGGPPAQQAQSLLL</sequence>
<dbReference type="EMBL" id="HBEG01046801">
    <property type="protein sequence ID" value="CAD8384772.1"/>
    <property type="molecule type" value="Transcribed_RNA"/>
</dbReference>
<feature type="domain" description="Aspartyl/asparaginy/proline hydroxylase" evidence="2">
    <location>
        <begin position="80"/>
        <end position="211"/>
    </location>
</feature>
<dbReference type="AlphaFoldDB" id="A0A7S0FWT4"/>
<evidence type="ECO:0000256" key="1">
    <source>
        <dbReference type="ARBA" id="ARBA00007730"/>
    </source>
</evidence>
<protein>
    <recommendedName>
        <fullName evidence="2">Aspartyl/asparaginy/proline hydroxylase domain-containing protein</fullName>
    </recommendedName>
</protein>
<dbReference type="Gene3D" id="2.60.120.330">
    <property type="entry name" value="B-lactam Antibiotic, Isopenicillin N Synthase, Chain"/>
    <property type="match status" value="1"/>
</dbReference>
<dbReference type="InterPro" id="IPR007803">
    <property type="entry name" value="Asp/Arg/Pro-Hydrxlase"/>
</dbReference>
<organism evidence="3">
    <name type="scientific">Pyrodinium bahamense</name>
    <dbReference type="NCBI Taxonomy" id="73915"/>
    <lineage>
        <taxon>Eukaryota</taxon>
        <taxon>Sar</taxon>
        <taxon>Alveolata</taxon>
        <taxon>Dinophyceae</taxon>
        <taxon>Gonyaulacales</taxon>
        <taxon>Pyrocystaceae</taxon>
        <taxon>Pyrodinium</taxon>
    </lineage>
</organism>
<accession>A0A7S0FWT4</accession>
<reference evidence="3" key="1">
    <citation type="submission" date="2021-01" db="EMBL/GenBank/DDBJ databases">
        <authorList>
            <person name="Corre E."/>
            <person name="Pelletier E."/>
            <person name="Niang G."/>
            <person name="Scheremetjew M."/>
            <person name="Finn R."/>
            <person name="Kale V."/>
            <person name="Holt S."/>
            <person name="Cochrane G."/>
            <person name="Meng A."/>
            <person name="Brown T."/>
            <person name="Cohen L."/>
        </authorList>
    </citation>
    <scope>NUCLEOTIDE SEQUENCE</scope>
    <source>
        <strain evidence="3">Pbaha01</strain>
    </source>
</reference>
<evidence type="ECO:0000259" key="2">
    <source>
        <dbReference type="Pfam" id="PF05118"/>
    </source>
</evidence>
<gene>
    <name evidence="3" type="ORF">PBAH0796_LOCUS28460</name>
</gene>
<evidence type="ECO:0000313" key="3">
    <source>
        <dbReference type="EMBL" id="CAD8384772.1"/>
    </source>
</evidence>
<comment type="similarity">
    <text evidence="1">Belongs to the aspartyl/asparaginyl beta-hydroxylase family.</text>
</comment>
<dbReference type="Pfam" id="PF05118">
    <property type="entry name" value="Asp_Arg_Hydrox"/>
    <property type="match status" value="1"/>
</dbReference>
<name>A0A7S0FWT4_9DINO</name>